<keyword evidence="3" id="KW-1185">Reference proteome</keyword>
<name>A0A8J8Q5C4_9EURY</name>
<gene>
    <name evidence="2" type="ORF">CV102_08055</name>
</gene>
<organism evidence="2 3">
    <name type="scientific">Natronococcus pandeyae</name>
    <dbReference type="NCBI Taxonomy" id="2055836"/>
    <lineage>
        <taxon>Archaea</taxon>
        <taxon>Methanobacteriati</taxon>
        <taxon>Methanobacteriota</taxon>
        <taxon>Stenosarchaea group</taxon>
        <taxon>Halobacteria</taxon>
        <taxon>Halobacteriales</taxon>
        <taxon>Natrialbaceae</taxon>
        <taxon>Natronococcus</taxon>
    </lineage>
</organism>
<keyword evidence="1" id="KW-0812">Transmembrane</keyword>
<keyword evidence="1" id="KW-0472">Membrane</keyword>
<dbReference type="AlphaFoldDB" id="A0A8J8Q5C4"/>
<evidence type="ECO:0000313" key="2">
    <source>
        <dbReference type="EMBL" id="TYL39229.1"/>
    </source>
</evidence>
<accession>A0A8J8Q5C4</accession>
<protein>
    <submittedName>
        <fullName evidence="2">Uncharacterized protein</fullName>
    </submittedName>
</protein>
<evidence type="ECO:0000313" key="3">
    <source>
        <dbReference type="Proteomes" id="UP000766904"/>
    </source>
</evidence>
<dbReference type="EMBL" id="PHNJ01000003">
    <property type="protein sequence ID" value="TYL39229.1"/>
    <property type="molecule type" value="Genomic_DNA"/>
</dbReference>
<sequence>MTTERPAARRFDFLLAYALVDVAVVQCRRDDSLEYDPDFRIPDAASPAVPVVGVLATLGVMTQMQPLVIGGGIALAGFGALWYAFCIRWELDERI</sequence>
<comment type="caution">
    <text evidence="2">The sequence shown here is derived from an EMBL/GenBank/DDBJ whole genome shotgun (WGS) entry which is preliminary data.</text>
</comment>
<proteinExistence type="predicted"/>
<dbReference type="Proteomes" id="UP000766904">
    <property type="component" value="Unassembled WGS sequence"/>
</dbReference>
<keyword evidence="1" id="KW-1133">Transmembrane helix</keyword>
<dbReference type="RefSeq" id="WP_148857372.1">
    <property type="nucleotide sequence ID" value="NZ_PHNJ01000003.1"/>
</dbReference>
<feature type="transmembrane region" description="Helical" evidence="1">
    <location>
        <begin position="67"/>
        <end position="85"/>
    </location>
</feature>
<evidence type="ECO:0000256" key="1">
    <source>
        <dbReference type="SAM" id="Phobius"/>
    </source>
</evidence>
<reference evidence="2" key="1">
    <citation type="submission" date="2017-11" db="EMBL/GenBank/DDBJ databases">
        <authorList>
            <person name="Kajale S.C."/>
            <person name="Sharma A."/>
        </authorList>
    </citation>
    <scope>NUCLEOTIDE SEQUENCE</scope>
    <source>
        <strain evidence="2">LS1_42</strain>
    </source>
</reference>